<dbReference type="InterPro" id="IPR016166">
    <property type="entry name" value="FAD-bd_PCMH"/>
</dbReference>
<evidence type="ECO:0000259" key="6">
    <source>
        <dbReference type="PROSITE" id="PS51387"/>
    </source>
</evidence>
<dbReference type="PANTHER" id="PTHR42973">
    <property type="entry name" value="BINDING OXIDOREDUCTASE, PUTATIVE (AFU_ORTHOLOGUE AFUA_1G17690)-RELATED"/>
    <property type="match status" value="1"/>
</dbReference>
<dbReference type="InterPro" id="IPR012951">
    <property type="entry name" value="BBE"/>
</dbReference>
<dbReference type="Gene3D" id="3.30.465.10">
    <property type="match status" value="1"/>
</dbReference>
<name>S2KPF4_LITA3</name>
<evidence type="ECO:0000256" key="1">
    <source>
        <dbReference type="ARBA" id="ARBA00001974"/>
    </source>
</evidence>
<dbReference type="InterPro" id="IPR016169">
    <property type="entry name" value="FAD-bd_PCMH_sub2"/>
</dbReference>
<dbReference type="Pfam" id="PF01565">
    <property type="entry name" value="FAD_binding_4"/>
    <property type="match status" value="1"/>
</dbReference>
<comment type="similarity">
    <text evidence="2">Belongs to the oxygen-dependent FAD-linked oxidoreductase family.</text>
</comment>
<organism evidence="7 8">
    <name type="scientific">Litchfieldella anticariensis (strain DSM 16096 / CECT 5854 / CIP 108499 / LMG 22089 / FP35)</name>
    <name type="common">Halomonas anticariensis</name>
    <dbReference type="NCBI Taxonomy" id="1121939"/>
    <lineage>
        <taxon>Bacteria</taxon>
        <taxon>Pseudomonadati</taxon>
        <taxon>Pseudomonadota</taxon>
        <taxon>Gammaproteobacteria</taxon>
        <taxon>Oceanospirillales</taxon>
        <taxon>Halomonadaceae</taxon>
        <taxon>Litchfieldella</taxon>
    </lineage>
</organism>
<comment type="caution">
    <text evidence="7">The sequence shown here is derived from an EMBL/GenBank/DDBJ whole genome shotgun (WGS) entry which is preliminary data.</text>
</comment>
<dbReference type="OrthoDB" id="9775082at2"/>
<sequence>MTTLTYRTLANTQEHLEDTALAEFSSMLRGAVITPQDSIYDQARQLWNGMVDRYPALIVRCLGTQDVCHAVDFAREHRMQLSIRGGGHHIAGNAIAEGGMTIDLSAMRSVHVDSRQGIARIDPGALLGDVDRESQAFGLASPLGINSTTGFAGLCLGGGFGWLTRRFGLTADNLLSADIVTADGQRHWVSADSEPDLFWAIRGGGGNFGVVTSFELRLHSAGPEVYAGLVVYPFEQARQVLHAWRDFTANSSEELSVWTVLRQAPPLPFLPESVHGQKVVVFALVHSGDVDTAEREAAPVLSFGEPVGHMLGVQPYTGFQAAFDPLLTPGARNYWKSHNFSRLDDEMLDSVIAATAQLPGPECEIFIAQLGGAMARVDPTATAYAGRDAQYMMNIHGRWQEAADDERCRDWARRSFSDLSPYATGGGYVNFLTEDEGERVAAAYGVNYTRLQAIKQQYDPDNLFRTNLNITPHVGEAVA</sequence>
<evidence type="ECO:0000256" key="5">
    <source>
        <dbReference type="ARBA" id="ARBA00023002"/>
    </source>
</evidence>
<evidence type="ECO:0000256" key="2">
    <source>
        <dbReference type="ARBA" id="ARBA00005466"/>
    </source>
</evidence>
<dbReference type="STRING" id="1121939.L861_00430"/>
<reference evidence="7 8" key="1">
    <citation type="journal article" date="2013" name="Genome Announc.">
        <title>Draft genome sequence of the moderately halophilic gammaproteobacterium Halomonas anticariensis FP35.</title>
        <authorList>
            <person name="Tahrioui A."/>
            <person name="Quesada E."/>
            <person name="Llamas I."/>
        </authorList>
    </citation>
    <scope>NUCLEOTIDE SEQUENCE [LARGE SCALE GENOMIC DNA]</scope>
    <source>
        <strain evidence="8">DSM 16096 / CECT 5854 / LMG 22089 / FP35</strain>
    </source>
</reference>
<dbReference type="GO" id="GO:0071949">
    <property type="term" value="F:FAD binding"/>
    <property type="evidence" value="ECO:0007669"/>
    <property type="project" value="InterPro"/>
</dbReference>
<dbReference type="Gene3D" id="3.40.462.20">
    <property type="match status" value="1"/>
</dbReference>
<dbReference type="eggNOG" id="COG0277">
    <property type="taxonomic scope" value="Bacteria"/>
</dbReference>
<dbReference type="EMBL" id="ASTJ01000011">
    <property type="protein sequence ID" value="EPC03795.1"/>
    <property type="molecule type" value="Genomic_DNA"/>
</dbReference>
<evidence type="ECO:0000313" key="8">
    <source>
        <dbReference type="Proteomes" id="UP000014463"/>
    </source>
</evidence>
<dbReference type="InterPro" id="IPR006094">
    <property type="entry name" value="Oxid_FAD_bind_N"/>
</dbReference>
<proteinExistence type="inferred from homology"/>
<comment type="cofactor">
    <cofactor evidence="1">
        <name>FAD</name>
        <dbReference type="ChEBI" id="CHEBI:57692"/>
    </cofactor>
</comment>
<evidence type="ECO:0000313" key="7">
    <source>
        <dbReference type="EMBL" id="EPC03795.1"/>
    </source>
</evidence>
<protein>
    <recommendedName>
        <fullName evidence="6">FAD-binding PCMH-type domain-containing protein</fullName>
    </recommendedName>
</protein>
<dbReference type="Proteomes" id="UP000014463">
    <property type="component" value="Unassembled WGS sequence"/>
</dbReference>
<dbReference type="InterPro" id="IPR036318">
    <property type="entry name" value="FAD-bd_PCMH-like_sf"/>
</dbReference>
<gene>
    <name evidence="7" type="ORF">L861_00430</name>
</gene>
<evidence type="ECO:0000256" key="4">
    <source>
        <dbReference type="ARBA" id="ARBA00022827"/>
    </source>
</evidence>
<dbReference type="PANTHER" id="PTHR42973:SF39">
    <property type="entry name" value="FAD-BINDING PCMH-TYPE DOMAIN-CONTAINING PROTEIN"/>
    <property type="match status" value="1"/>
</dbReference>
<dbReference type="Gene3D" id="3.30.43.10">
    <property type="entry name" value="Uridine Diphospho-n-acetylenolpyruvylglucosamine Reductase, domain 2"/>
    <property type="match status" value="1"/>
</dbReference>
<dbReference type="PROSITE" id="PS51387">
    <property type="entry name" value="FAD_PCMH"/>
    <property type="match status" value="1"/>
</dbReference>
<evidence type="ECO:0000256" key="3">
    <source>
        <dbReference type="ARBA" id="ARBA00022630"/>
    </source>
</evidence>
<feature type="domain" description="FAD-binding PCMH-type" evidence="6">
    <location>
        <begin position="51"/>
        <end position="221"/>
    </location>
</feature>
<dbReference type="AlphaFoldDB" id="S2KPF4"/>
<keyword evidence="5" id="KW-0560">Oxidoreductase</keyword>
<dbReference type="InterPro" id="IPR006093">
    <property type="entry name" value="Oxy_OxRdtase_FAD_BS"/>
</dbReference>
<keyword evidence="8" id="KW-1185">Reference proteome</keyword>
<dbReference type="GO" id="GO:0016491">
    <property type="term" value="F:oxidoreductase activity"/>
    <property type="evidence" value="ECO:0007669"/>
    <property type="project" value="UniProtKB-KW"/>
</dbReference>
<accession>S2KPF4</accession>
<dbReference type="PROSITE" id="PS00862">
    <property type="entry name" value="OX2_COVAL_FAD"/>
    <property type="match status" value="1"/>
</dbReference>
<keyword evidence="4" id="KW-0274">FAD</keyword>
<dbReference type="InterPro" id="IPR050416">
    <property type="entry name" value="FAD-linked_Oxidoreductase"/>
</dbReference>
<dbReference type="InterPro" id="IPR016167">
    <property type="entry name" value="FAD-bd_PCMH_sub1"/>
</dbReference>
<dbReference type="RefSeq" id="WP_016414527.1">
    <property type="nucleotide sequence ID" value="NZ_AUAB01000014.1"/>
</dbReference>
<dbReference type="PATRIC" id="fig|1121939.11.peg.69"/>
<dbReference type="SUPFAM" id="SSF56176">
    <property type="entry name" value="FAD-binding/transporter-associated domain-like"/>
    <property type="match status" value="1"/>
</dbReference>
<keyword evidence="3" id="KW-0285">Flavoprotein</keyword>
<dbReference type="Pfam" id="PF08031">
    <property type="entry name" value="BBE"/>
    <property type="match status" value="1"/>
</dbReference>